<evidence type="ECO:0000256" key="8">
    <source>
        <dbReference type="ARBA" id="ARBA00029295"/>
    </source>
</evidence>
<comment type="subcellular location">
    <subcellularLocation>
        <location evidence="1 9">Cytoplasm</location>
    </subcellularLocation>
</comment>
<keyword evidence="4 9" id="KW-0489">Methyltransferase</keyword>
<dbReference type="GO" id="GO:0032259">
    <property type="term" value="P:methylation"/>
    <property type="evidence" value="ECO:0007669"/>
    <property type="project" value="UniProtKB-KW"/>
</dbReference>
<comment type="catalytic activity">
    <reaction evidence="8 9">
        <text>[protein]-L-isoaspartate + S-adenosyl-L-methionine = [protein]-L-isoaspartate alpha-methyl ester + S-adenosyl-L-homocysteine</text>
        <dbReference type="Rhea" id="RHEA:12705"/>
        <dbReference type="Rhea" id="RHEA-COMP:12143"/>
        <dbReference type="Rhea" id="RHEA-COMP:12144"/>
        <dbReference type="ChEBI" id="CHEBI:57856"/>
        <dbReference type="ChEBI" id="CHEBI:59789"/>
        <dbReference type="ChEBI" id="CHEBI:90596"/>
        <dbReference type="ChEBI" id="CHEBI:90598"/>
        <dbReference type="EC" id="2.1.1.77"/>
    </reaction>
</comment>
<keyword evidence="3 9" id="KW-0963">Cytoplasm</keyword>
<evidence type="ECO:0000313" key="11">
    <source>
        <dbReference type="Proteomes" id="UP000240490"/>
    </source>
</evidence>
<dbReference type="NCBIfam" id="NF001453">
    <property type="entry name" value="PRK00312.1"/>
    <property type="match status" value="1"/>
</dbReference>
<dbReference type="InterPro" id="IPR000682">
    <property type="entry name" value="PCMT"/>
</dbReference>
<evidence type="ECO:0000256" key="2">
    <source>
        <dbReference type="ARBA" id="ARBA00005369"/>
    </source>
</evidence>
<accession>A0A2R6B1D1</accession>
<dbReference type="EC" id="2.1.1.77" evidence="9"/>
<dbReference type="Proteomes" id="UP000240490">
    <property type="component" value="Unassembled WGS sequence"/>
</dbReference>
<proteinExistence type="inferred from homology"/>
<evidence type="ECO:0000256" key="4">
    <source>
        <dbReference type="ARBA" id="ARBA00022603"/>
    </source>
</evidence>
<protein>
    <recommendedName>
        <fullName evidence="9">Protein-L-isoaspartate O-methyltransferase</fullName>
        <ecNumber evidence="9">2.1.1.77</ecNumber>
    </recommendedName>
    <alternativeName>
        <fullName evidence="9">L-isoaspartyl protein carboxyl methyltransferase</fullName>
    </alternativeName>
    <alternativeName>
        <fullName evidence="9">Protein L-isoaspartyl methyltransferase</fullName>
    </alternativeName>
    <alternativeName>
        <fullName evidence="9">Protein-beta-aspartate methyltransferase</fullName>
        <shortName evidence="9">PIMT</shortName>
    </alternativeName>
</protein>
<dbReference type="CDD" id="cd02440">
    <property type="entry name" value="AdoMet_MTases"/>
    <property type="match status" value="1"/>
</dbReference>
<dbReference type="Gene3D" id="3.40.50.150">
    <property type="entry name" value="Vaccinia Virus protein VP39"/>
    <property type="match status" value="1"/>
</dbReference>
<dbReference type="HAMAP" id="MF_00090">
    <property type="entry name" value="PIMT"/>
    <property type="match status" value="1"/>
</dbReference>
<evidence type="ECO:0000313" key="10">
    <source>
        <dbReference type="EMBL" id="PSN92403.1"/>
    </source>
</evidence>
<keyword evidence="5 9" id="KW-0808">Transferase</keyword>
<dbReference type="GO" id="GO:0004719">
    <property type="term" value="F:protein-L-isoaspartate (D-aspartate) O-methyltransferase activity"/>
    <property type="evidence" value="ECO:0007669"/>
    <property type="project" value="UniProtKB-UniRule"/>
</dbReference>
<name>A0A2R6B1D1_9ARCH</name>
<evidence type="ECO:0000256" key="5">
    <source>
        <dbReference type="ARBA" id="ARBA00022679"/>
    </source>
</evidence>
<sequence length="211" mass="23297">MVERLTKKGYIRSDHVKKALLAVPREKFVNQAASRAYSDKPLPIGFGQTVSAPHMVAVILEELELRGGAKVLEVGTGSGYHAAVTCKALEILGGGEVYTIEIDERLYRIAQRNFVRIGLTSIHAYLGDGFNGLPDLSPFDRIYVTAATPEKPEPLYAQLAPGGILIFPFGPQNQIQQLIKVKKTDDKFIEERLLEVAFVPLKRKGERGQPL</sequence>
<evidence type="ECO:0000256" key="9">
    <source>
        <dbReference type="HAMAP-Rule" id="MF_00090"/>
    </source>
</evidence>
<comment type="caution">
    <text evidence="10">The sequence shown here is derived from an EMBL/GenBank/DDBJ whole genome shotgun (WGS) entry which is preliminary data.</text>
</comment>
<dbReference type="PANTHER" id="PTHR11579">
    <property type="entry name" value="PROTEIN-L-ISOASPARTATE O-METHYLTRANSFERASE"/>
    <property type="match status" value="1"/>
</dbReference>
<dbReference type="GO" id="GO:0030091">
    <property type="term" value="P:protein repair"/>
    <property type="evidence" value="ECO:0007669"/>
    <property type="project" value="UniProtKB-UniRule"/>
</dbReference>
<dbReference type="GO" id="GO:0005737">
    <property type="term" value="C:cytoplasm"/>
    <property type="evidence" value="ECO:0007669"/>
    <property type="project" value="UniProtKB-SubCell"/>
</dbReference>
<dbReference type="NCBIfam" id="TIGR00080">
    <property type="entry name" value="pimt"/>
    <property type="match status" value="1"/>
</dbReference>
<comment type="similarity">
    <text evidence="2 9">Belongs to the methyltransferase superfamily. L-isoaspartyl/D-aspartyl protein methyltransferase family.</text>
</comment>
<dbReference type="EMBL" id="NEXJ01000024">
    <property type="protein sequence ID" value="PSN92403.1"/>
    <property type="molecule type" value="Genomic_DNA"/>
</dbReference>
<evidence type="ECO:0000256" key="6">
    <source>
        <dbReference type="ARBA" id="ARBA00022691"/>
    </source>
</evidence>
<dbReference type="SUPFAM" id="SSF53335">
    <property type="entry name" value="S-adenosyl-L-methionine-dependent methyltransferases"/>
    <property type="match status" value="1"/>
</dbReference>
<evidence type="ECO:0000256" key="7">
    <source>
        <dbReference type="ARBA" id="ARBA00025330"/>
    </source>
</evidence>
<dbReference type="FunFam" id="3.40.50.150:FF:000010">
    <property type="entry name" value="Protein-L-isoaspartate O-methyltransferase"/>
    <property type="match status" value="1"/>
</dbReference>
<gene>
    <name evidence="9" type="primary">pcm</name>
    <name evidence="10" type="ORF">B9Q08_01435</name>
</gene>
<dbReference type="InterPro" id="IPR029063">
    <property type="entry name" value="SAM-dependent_MTases_sf"/>
</dbReference>
<reference evidence="10 11" key="1">
    <citation type="submission" date="2017-04" db="EMBL/GenBank/DDBJ databases">
        <title>Novel microbial lineages endemic to geothermal iron-oxide mats fill important gaps in the evolutionary history of Archaea.</title>
        <authorList>
            <person name="Jay Z.J."/>
            <person name="Beam J.P."/>
            <person name="Dlakic M."/>
            <person name="Rusch D.B."/>
            <person name="Kozubal M.A."/>
            <person name="Inskeep W.P."/>
        </authorList>
    </citation>
    <scope>NUCLEOTIDE SEQUENCE [LARGE SCALE GENOMIC DNA]</scope>
    <source>
        <strain evidence="10">ECH_B_SAG-M15</strain>
    </source>
</reference>
<keyword evidence="6 9" id="KW-0949">S-adenosyl-L-methionine</keyword>
<comment type="function">
    <text evidence="7 9">Catalyzes the methyl esterification of L-isoaspartyl residues in peptides and proteins that result from spontaneous decomposition of normal L-aspartyl and L-asparaginyl residues. It plays a role in the repair and/or degradation of damaged proteins.</text>
</comment>
<dbReference type="PANTHER" id="PTHR11579:SF0">
    <property type="entry name" value="PROTEIN-L-ISOASPARTATE(D-ASPARTATE) O-METHYLTRANSFERASE"/>
    <property type="match status" value="1"/>
</dbReference>
<dbReference type="PROSITE" id="PS01279">
    <property type="entry name" value="PCMT"/>
    <property type="match status" value="1"/>
</dbReference>
<dbReference type="Pfam" id="PF01135">
    <property type="entry name" value="PCMT"/>
    <property type="match status" value="1"/>
</dbReference>
<evidence type="ECO:0000256" key="1">
    <source>
        <dbReference type="ARBA" id="ARBA00004496"/>
    </source>
</evidence>
<organism evidence="10 11">
    <name type="scientific">Candidatus Marsarchaeota G2 archaeon ECH_B_SAG-M15</name>
    <dbReference type="NCBI Taxonomy" id="1978162"/>
    <lineage>
        <taxon>Archaea</taxon>
        <taxon>Candidatus Marsarchaeota</taxon>
        <taxon>Candidatus Marsarchaeota group 2</taxon>
    </lineage>
</organism>
<dbReference type="AlphaFoldDB" id="A0A2R6B1D1"/>
<evidence type="ECO:0000256" key="3">
    <source>
        <dbReference type="ARBA" id="ARBA00022490"/>
    </source>
</evidence>
<feature type="active site" evidence="9">
    <location>
        <position position="51"/>
    </location>
</feature>